<dbReference type="Gene3D" id="3.40.50.300">
    <property type="entry name" value="P-loop containing nucleotide triphosphate hydrolases"/>
    <property type="match status" value="1"/>
</dbReference>
<dbReference type="PANTHER" id="PTHR48041">
    <property type="entry name" value="ABC TRANSPORTER G FAMILY MEMBER 28"/>
    <property type="match status" value="1"/>
</dbReference>
<keyword evidence="7 8" id="KW-0472">Membrane</keyword>
<comment type="subcellular location">
    <subcellularLocation>
        <location evidence="1">Membrane</location>
        <topology evidence="1">Multi-pass membrane protein</topology>
    </subcellularLocation>
</comment>
<evidence type="ECO:0000256" key="2">
    <source>
        <dbReference type="ARBA" id="ARBA00022448"/>
    </source>
</evidence>
<keyword evidence="4" id="KW-0547">Nucleotide-binding</keyword>
<evidence type="ECO:0000259" key="9">
    <source>
        <dbReference type="PROSITE" id="PS50893"/>
    </source>
</evidence>
<dbReference type="SUPFAM" id="SSF52540">
    <property type="entry name" value="P-loop containing nucleoside triphosphate hydrolases"/>
    <property type="match status" value="1"/>
</dbReference>
<dbReference type="Proteomes" id="UP001230188">
    <property type="component" value="Unassembled WGS sequence"/>
</dbReference>
<feature type="transmembrane region" description="Helical" evidence="8">
    <location>
        <begin position="427"/>
        <end position="449"/>
    </location>
</feature>
<keyword evidence="11" id="KW-1185">Reference proteome</keyword>
<evidence type="ECO:0000256" key="4">
    <source>
        <dbReference type="ARBA" id="ARBA00022741"/>
    </source>
</evidence>
<dbReference type="SMART" id="SM00382">
    <property type="entry name" value="AAA"/>
    <property type="match status" value="1"/>
</dbReference>
<keyword evidence="3 8" id="KW-0812">Transmembrane</keyword>
<accession>A0AAD7XJ86</accession>
<dbReference type="Pfam" id="PF00005">
    <property type="entry name" value="ABC_tran"/>
    <property type="match status" value="1"/>
</dbReference>
<evidence type="ECO:0000256" key="1">
    <source>
        <dbReference type="ARBA" id="ARBA00004141"/>
    </source>
</evidence>
<keyword evidence="5" id="KW-0067">ATP-binding</keyword>
<feature type="transmembrane region" description="Helical" evidence="8">
    <location>
        <begin position="489"/>
        <end position="507"/>
    </location>
</feature>
<dbReference type="GO" id="GO:0140359">
    <property type="term" value="F:ABC-type transporter activity"/>
    <property type="evidence" value="ECO:0007669"/>
    <property type="project" value="InterPro"/>
</dbReference>
<dbReference type="GO" id="GO:0005524">
    <property type="term" value="F:ATP binding"/>
    <property type="evidence" value="ECO:0007669"/>
    <property type="project" value="UniProtKB-KW"/>
</dbReference>
<feature type="transmembrane region" description="Helical" evidence="8">
    <location>
        <begin position="455"/>
        <end position="477"/>
    </location>
</feature>
<name>A0AAD7XJ86_9STRA</name>
<dbReference type="Pfam" id="PF01061">
    <property type="entry name" value="ABC2_membrane"/>
    <property type="match status" value="1"/>
</dbReference>
<dbReference type="InterPro" id="IPR003593">
    <property type="entry name" value="AAA+_ATPase"/>
</dbReference>
<evidence type="ECO:0000313" key="10">
    <source>
        <dbReference type="EMBL" id="KAJ8600194.1"/>
    </source>
</evidence>
<dbReference type="GO" id="GO:0016020">
    <property type="term" value="C:membrane"/>
    <property type="evidence" value="ECO:0007669"/>
    <property type="project" value="UniProtKB-SubCell"/>
</dbReference>
<proteinExistence type="predicted"/>
<dbReference type="InterPro" id="IPR050352">
    <property type="entry name" value="ABCG_transporters"/>
</dbReference>
<comment type="caution">
    <text evidence="10">The sequence shown here is derived from an EMBL/GenBank/DDBJ whole genome shotgun (WGS) entry which is preliminary data.</text>
</comment>
<evidence type="ECO:0000256" key="3">
    <source>
        <dbReference type="ARBA" id="ARBA00022692"/>
    </source>
</evidence>
<reference evidence="10" key="1">
    <citation type="submission" date="2023-01" db="EMBL/GenBank/DDBJ databases">
        <title>Metagenome sequencing of chrysophaentin producing Chrysophaeum taylorii.</title>
        <authorList>
            <person name="Davison J."/>
            <person name="Bewley C."/>
        </authorList>
    </citation>
    <scope>NUCLEOTIDE SEQUENCE</scope>
    <source>
        <strain evidence="10">NIES-1699</strain>
    </source>
</reference>
<evidence type="ECO:0000313" key="11">
    <source>
        <dbReference type="Proteomes" id="UP001230188"/>
    </source>
</evidence>
<dbReference type="InterPro" id="IPR027417">
    <property type="entry name" value="P-loop_NTPase"/>
</dbReference>
<evidence type="ECO:0000256" key="8">
    <source>
        <dbReference type="SAM" id="Phobius"/>
    </source>
</evidence>
<keyword evidence="2" id="KW-0813">Transport</keyword>
<dbReference type="PROSITE" id="PS50893">
    <property type="entry name" value="ABC_TRANSPORTER_2"/>
    <property type="match status" value="1"/>
</dbReference>
<feature type="transmembrane region" description="Helical" evidence="8">
    <location>
        <begin position="557"/>
        <end position="579"/>
    </location>
</feature>
<evidence type="ECO:0000256" key="5">
    <source>
        <dbReference type="ARBA" id="ARBA00022840"/>
    </source>
</evidence>
<evidence type="ECO:0000256" key="6">
    <source>
        <dbReference type="ARBA" id="ARBA00022989"/>
    </source>
</evidence>
<dbReference type="InterPro" id="IPR013525">
    <property type="entry name" value="ABC2_TM"/>
</dbReference>
<protein>
    <recommendedName>
        <fullName evidence="9">ABC transporter domain-containing protein</fullName>
    </recommendedName>
</protein>
<evidence type="ECO:0000256" key="7">
    <source>
        <dbReference type="ARBA" id="ARBA00023136"/>
    </source>
</evidence>
<keyword evidence="6 8" id="KW-1133">Transmembrane helix</keyword>
<dbReference type="PANTHER" id="PTHR48041:SF139">
    <property type="entry name" value="PROTEIN SCARLET"/>
    <property type="match status" value="1"/>
</dbReference>
<dbReference type="EMBL" id="JAQMWT010000526">
    <property type="protein sequence ID" value="KAJ8600194.1"/>
    <property type="molecule type" value="Genomic_DNA"/>
</dbReference>
<dbReference type="AlphaFoldDB" id="A0AAD7XJ86"/>
<dbReference type="InterPro" id="IPR003439">
    <property type="entry name" value="ABC_transporter-like_ATP-bd"/>
</dbReference>
<organism evidence="10 11">
    <name type="scientific">Chrysophaeum taylorii</name>
    <dbReference type="NCBI Taxonomy" id="2483200"/>
    <lineage>
        <taxon>Eukaryota</taxon>
        <taxon>Sar</taxon>
        <taxon>Stramenopiles</taxon>
        <taxon>Ochrophyta</taxon>
        <taxon>Pelagophyceae</taxon>
        <taxon>Pelagomonadales</taxon>
        <taxon>Pelagomonadaceae</taxon>
        <taxon>Chrysophaeum</taxon>
    </lineage>
</organism>
<gene>
    <name evidence="10" type="ORF">CTAYLR_001983</name>
</gene>
<dbReference type="GO" id="GO:0016887">
    <property type="term" value="F:ATP hydrolysis activity"/>
    <property type="evidence" value="ECO:0007669"/>
    <property type="project" value="InterPro"/>
</dbReference>
<sequence>MALDTARLGEAAVYAPLGAEGTLEWGWSSGETYYLSWRNINVSTRGKPAKQILHGLSGDCSPGTMKALMGASGSGKTTLATALLNVLSRRGSLAGLDVHGWVSQGCEKAAFVAQDFWCVATDTPREAISFAAHLRGSGPNRVAQAEDLLRMLRLEKCADTYLGNDLLKGCSGGERRRTAVAIELVTDPTVIFLDEPTSGLDSYAAYVVIQLLRDQIAKRGKTVLCTIHQPSSEVFGLFETVDFLRAGKLVYSGQLGSPLRERFAACAFPLPPDTNPADHALFVFQTCTDAEALVFQQHATTVLEIPEENPVKSSKPQPSSLLLEVKLLARREVFILLRDPKELYSRVMMTSILGVLVSLCFKNAGGRSNNDFANVQTHFGAVNQISIMGVMAISQPLILTFPAQRAVLLREYAAHTYRIISYVASKLTIELFLCMLQSTIIVTICYWIMDLQGSFIHLLLVIALMALSTSSSVVLLSAFADKPEVAMQFAPLVVIPQMLFTGFFVRIDQIPTLLRWVQWVCALKYGINVILAIEFKDCHTEACNELFSTNNIHREDWQLYILALVAIFACFRFGAILVLRHYALRS</sequence>
<feature type="domain" description="ABC transporter" evidence="9">
    <location>
        <begin position="37"/>
        <end position="271"/>
    </location>
</feature>